<dbReference type="GO" id="GO:0042302">
    <property type="term" value="F:structural constituent of cuticle"/>
    <property type="evidence" value="ECO:0007669"/>
    <property type="project" value="UniProtKB-UniRule"/>
</dbReference>
<accession>A0A164R829</accession>
<gene>
    <name evidence="3" type="ORF">APZ42_027617</name>
</gene>
<dbReference type="InterPro" id="IPR043502">
    <property type="entry name" value="DNA/RNA_pol_sf"/>
</dbReference>
<evidence type="ECO:0000256" key="2">
    <source>
        <dbReference type="SAM" id="MobiDB-lite"/>
    </source>
</evidence>
<sequence>MSRSTSRDSSVSEQEHRRRGRDSRERYESHTQPIRVQQAQAITRHLERDWCAQVVLHRHFSAIVCFVRHLIIPGIQRAAFKEGAISVRGAVIVNVTVVHIVSPTFDVKVHQKRLFKSMGKPQREWLQAFSQLEGIERVSGISTLRWRVSVFLRRWSDRIIILSKMNLRDFYLGILVHKHDRKFLQFTWQNEVFHFTTLEFGLPATPRAFTKISKPDISRFRSEGIRLIIYRDDMFMINQSKIGNRSDFLRAIRISLRCGFLIKEEKSRGDLNQRIEYLGLLINACSLSLYLRREKANQIISLYKDSLSASKVTLRDLARLLGNFPWASQIVSLAHAHYRSLQSLYIKKSAAADAGLRERVILDVEARKDLAWWLNTMKKLKGKPIVASQPGVLIFCDVSLSGWGATHNGVLSRSPWNLRDQTIGGALVRLMLDNSTVDVHVHKALTSFTGRKNVSYFTRHTQIVALIFLAMDLAAPPGDKKQIEVISSNSEMVAILSRKVLTEPKFPRSQKQVGPKPEDIGTVSKGSYSYTSPDGVVHIINWVAEENGF</sequence>
<feature type="region of interest" description="Disordered" evidence="2">
    <location>
        <begin position="1"/>
        <end position="33"/>
    </location>
</feature>
<organism evidence="3 4">
    <name type="scientific">Daphnia magna</name>
    <dbReference type="NCBI Taxonomy" id="35525"/>
    <lineage>
        <taxon>Eukaryota</taxon>
        <taxon>Metazoa</taxon>
        <taxon>Ecdysozoa</taxon>
        <taxon>Arthropoda</taxon>
        <taxon>Crustacea</taxon>
        <taxon>Branchiopoda</taxon>
        <taxon>Diplostraca</taxon>
        <taxon>Cladocera</taxon>
        <taxon>Anomopoda</taxon>
        <taxon>Daphniidae</taxon>
        <taxon>Daphnia</taxon>
    </lineage>
</organism>
<dbReference type="InterPro" id="IPR052055">
    <property type="entry name" value="Hepadnavirus_pol/RT"/>
</dbReference>
<evidence type="ECO:0000256" key="1">
    <source>
        <dbReference type="PROSITE-ProRule" id="PRU00497"/>
    </source>
</evidence>
<feature type="compositionally biased region" description="Low complexity" evidence="2">
    <location>
        <begin position="1"/>
        <end position="12"/>
    </location>
</feature>
<dbReference type="Gene3D" id="3.10.10.10">
    <property type="entry name" value="HIV Type 1 Reverse Transcriptase, subunit A, domain 1"/>
    <property type="match status" value="1"/>
</dbReference>
<dbReference type="Gene3D" id="3.30.70.270">
    <property type="match status" value="1"/>
</dbReference>
<evidence type="ECO:0000313" key="3">
    <source>
        <dbReference type="EMBL" id="KZS08409.1"/>
    </source>
</evidence>
<evidence type="ECO:0000313" key="4">
    <source>
        <dbReference type="Proteomes" id="UP000076858"/>
    </source>
</evidence>
<dbReference type="PROSITE" id="PS51155">
    <property type="entry name" value="CHIT_BIND_RR_2"/>
    <property type="match status" value="1"/>
</dbReference>
<dbReference type="EMBL" id="LRGB01002226">
    <property type="protein sequence ID" value="KZS08409.1"/>
    <property type="molecule type" value="Genomic_DNA"/>
</dbReference>
<dbReference type="PANTHER" id="PTHR33050">
    <property type="entry name" value="REVERSE TRANSCRIPTASE DOMAIN-CONTAINING PROTEIN"/>
    <property type="match status" value="1"/>
</dbReference>
<dbReference type="InterPro" id="IPR043128">
    <property type="entry name" value="Rev_trsase/Diguanyl_cyclase"/>
</dbReference>
<name>A0A164R829_9CRUS</name>
<dbReference type="AlphaFoldDB" id="A0A164R829"/>
<dbReference type="InterPro" id="IPR000618">
    <property type="entry name" value="Insect_cuticle"/>
</dbReference>
<dbReference type="Pfam" id="PF00379">
    <property type="entry name" value="Chitin_bind_4"/>
    <property type="match status" value="1"/>
</dbReference>
<dbReference type="GO" id="GO:0071897">
    <property type="term" value="P:DNA biosynthetic process"/>
    <property type="evidence" value="ECO:0007669"/>
    <property type="project" value="UniProtKB-ARBA"/>
</dbReference>
<feature type="region of interest" description="Disordered" evidence="2">
    <location>
        <begin position="506"/>
        <end position="526"/>
    </location>
</feature>
<evidence type="ECO:0008006" key="5">
    <source>
        <dbReference type="Google" id="ProtNLM"/>
    </source>
</evidence>
<keyword evidence="4" id="KW-1185">Reference proteome</keyword>
<comment type="caution">
    <text evidence="3">The sequence shown here is derived from an EMBL/GenBank/DDBJ whole genome shotgun (WGS) entry which is preliminary data.</text>
</comment>
<dbReference type="Proteomes" id="UP000076858">
    <property type="component" value="Unassembled WGS sequence"/>
</dbReference>
<reference evidence="3 4" key="1">
    <citation type="submission" date="2016-03" db="EMBL/GenBank/DDBJ databases">
        <title>EvidentialGene: Evidence-directed Construction of Genes on Genomes.</title>
        <authorList>
            <person name="Gilbert D.G."/>
            <person name="Choi J.-H."/>
            <person name="Mockaitis K."/>
            <person name="Colbourne J."/>
            <person name="Pfrender M."/>
        </authorList>
    </citation>
    <scope>NUCLEOTIDE SEQUENCE [LARGE SCALE GENOMIC DNA]</scope>
    <source>
        <strain evidence="3 4">Xinb3</strain>
        <tissue evidence="3">Complete organism</tissue>
    </source>
</reference>
<proteinExistence type="predicted"/>
<keyword evidence="1" id="KW-0193">Cuticle</keyword>
<protein>
    <recommendedName>
        <fullName evidence="5">Reverse transcriptase domain-containing protein</fullName>
    </recommendedName>
</protein>
<dbReference type="SUPFAM" id="SSF56672">
    <property type="entry name" value="DNA/RNA polymerases"/>
    <property type="match status" value="1"/>
</dbReference>
<dbReference type="PANTHER" id="PTHR33050:SF7">
    <property type="entry name" value="RIBONUCLEASE H"/>
    <property type="match status" value="1"/>
</dbReference>